<dbReference type="Pfam" id="PF04909">
    <property type="entry name" value="Amidohydro_2"/>
    <property type="match status" value="1"/>
</dbReference>
<organism evidence="3">
    <name type="scientific">marine sediment metagenome</name>
    <dbReference type="NCBI Taxonomy" id="412755"/>
    <lineage>
        <taxon>unclassified sequences</taxon>
        <taxon>metagenomes</taxon>
        <taxon>ecological metagenomes</taxon>
    </lineage>
</organism>
<evidence type="ECO:0000313" key="3">
    <source>
        <dbReference type="EMBL" id="GAH20760.1"/>
    </source>
</evidence>
<dbReference type="GO" id="GO:0016787">
    <property type="term" value="F:hydrolase activity"/>
    <property type="evidence" value="ECO:0007669"/>
    <property type="project" value="InterPro"/>
</dbReference>
<keyword evidence="1" id="KW-0456">Lyase</keyword>
<sequence>SHLQLLGGNWIDRPVEDLLTLMNNSNIQAIVDLDGLDNDGILFAHIEKFKAKAPDRFYHMGGVDWTKWKEKGNNFGNWAAKRLEEQIKMGASGIKIWKNLGLHVKDQNGKLVKVDDPRLDPIFETAASLEVPVYMHISDPVAFFDPIDQFNERWEELNERPDRSFFGPQFPPFQEVIEQFANRIRRHKKTVFVGCHVANYAENLAWVSALLDECPHLYIDISGRIGELGRQPYTARKFFLKYSNRIIFGTDRLP</sequence>
<dbReference type="InterPro" id="IPR032465">
    <property type="entry name" value="ACMSD"/>
</dbReference>
<dbReference type="GO" id="GO:0019748">
    <property type="term" value="P:secondary metabolic process"/>
    <property type="evidence" value="ECO:0007669"/>
    <property type="project" value="TreeGrafter"/>
</dbReference>
<dbReference type="PANTHER" id="PTHR21240:SF28">
    <property type="entry name" value="ISO-OROTATE DECARBOXYLASE (EUROFUNG)"/>
    <property type="match status" value="1"/>
</dbReference>
<gene>
    <name evidence="3" type="ORF">S03H2_08984</name>
</gene>
<feature type="non-terminal residue" evidence="3">
    <location>
        <position position="1"/>
    </location>
</feature>
<dbReference type="InterPro" id="IPR006680">
    <property type="entry name" value="Amidohydro-rel"/>
</dbReference>
<dbReference type="EMBL" id="BARU01004469">
    <property type="protein sequence ID" value="GAH20760.1"/>
    <property type="molecule type" value="Genomic_DNA"/>
</dbReference>
<dbReference type="PANTHER" id="PTHR21240">
    <property type="entry name" value="2-AMINO-3-CARBOXYLMUCONATE-6-SEMIALDEHYDE DECARBOXYLASE"/>
    <property type="match status" value="1"/>
</dbReference>
<evidence type="ECO:0000256" key="1">
    <source>
        <dbReference type="ARBA" id="ARBA00023239"/>
    </source>
</evidence>
<evidence type="ECO:0000259" key="2">
    <source>
        <dbReference type="Pfam" id="PF04909"/>
    </source>
</evidence>
<comment type="caution">
    <text evidence="3">The sequence shown here is derived from an EMBL/GenBank/DDBJ whole genome shotgun (WGS) entry which is preliminary data.</text>
</comment>
<dbReference type="GO" id="GO:0016831">
    <property type="term" value="F:carboxy-lyase activity"/>
    <property type="evidence" value="ECO:0007669"/>
    <property type="project" value="InterPro"/>
</dbReference>
<accession>X1EK51</accession>
<dbReference type="GO" id="GO:0005737">
    <property type="term" value="C:cytoplasm"/>
    <property type="evidence" value="ECO:0007669"/>
    <property type="project" value="TreeGrafter"/>
</dbReference>
<feature type="non-terminal residue" evidence="3">
    <location>
        <position position="254"/>
    </location>
</feature>
<dbReference type="Gene3D" id="3.20.20.140">
    <property type="entry name" value="Metal-dependent hydrolases"/>
    <property type="match status" value="1"/>
</dbReference>
<dbReference type="AlphaFoldDB" id="X1EK51"/>
<feature type="domain" description="Amidohydrolase-related" evidence="2">
    <location>
        <begin position="71"/>
        <end position="251"/>
    </location>
</feature>
<proteinExistence type="predicted"/>
<dbReference type="InterPro" id="IPR032466">
    <property type="entry name" value="Metal_Hydrolase"/>
</dbReference>
<reference evidence="3" key="1">
    <citation type="journal article" date="2014" name="Front. Microbiol.">
        <title>High frequency of phylogenetically diverse reductive dehalogenase-homologous genes in deep subseafloor sedimentary metagenomes.</title>
        <authorList>
            <person name="Kawai M."/>
            <person name="Futagami T."/>
            <person name="Toyoda A."/>
            <person name="Takaki Y."/>
            <person name="Nishi S."/>
            <person name="Hori S."/>
            <person name="Arai W."/>
            <person name="Tsubouchi T."/>
            <person name="Morono Y."/>
            <person name="Uchiyama I."/>
            <person name="Ito T."/>
            <person name="Fujiyama A."/>
            <person name="Inagaki F."/>
            <person name="Takami H."/>
        </authorList>
    </citation>
    <scope>NUCLEOTIDE SEQUENCE</scope>
    <source>
        <strain evidence="3">Expedition CK06-06</strain>
    </source>
</reference>
<protein>
    <recommendedName>
        <fullName evidence="2">Amidohydrolase-related domain-containing protein</fullName>
    </recommendedName>
</protein>
<dbReference type="SUPFAM" id="SSF51556">
    <property type="entry name" value="Metallo-dependent hydrolases"/>
    <property type="match status" value="1"/>
</dbReference>
<name>X1EK51_9ZZZZ</name>